<accession>A0AA35LEF9</accession>
<dbReference type="AlphaFoldDB" id="A0AA35LEF9"/>
<protein>
    <submittedName>
        <fullName evidence="2">Uncharacterized protein</fullName>
    </submittedName>
</protein>
<feature type="region of interest" description="Disordered" evidence="1">
    <location>
        <begin position="82"/>
        <end position="102"/>
    </location>
</feature>
<evidence type="ECO:0000313" key="2">
    <source>
        <dbReference type="EMBL" id="CAI5794307.1"/>
    </source>
</evidence>
<gene>
    <name evidence="2" type="ORF">PODLI_1B025090</name>
</gene>
<sequence>MIIHRHQVRAAFLGCGGCIEEEALLQGIYTPLASAEQTLGGICISKTCQTSLTGKRFTGVCMLHGKGNLFSLSRSLSLPSLPPSPPFRNLKDNNLSSLSHCP</sequence>
<reference evidence="2" key="1">
    <citation type="submission" date="2022-12" db="EMBL/GenBank/DDBJ databases">
        <authorList>
            <person name="Alioto T."/>
            <person name="Alioto T."/>
            <person name="Gomez Garrido J."/>
        </authorList>
    </citation>
    <scope>NUCLEOTIDE SEQUENCE</scope>
</reference>
<proteinExistence type="predicted"/>
<dbReference type="EMBL" id="OX395140">
    <property type="protein sequence ID" value="CAI5794307.1"/>
    <property type="molecule type" value="Genomic_DNA"/>
</dbReference>
<name>A0AA35LEF9_9SAUR</name>
<keyword evidence="3" id="KW-1185">Reference proteome</keyword>
<feature type="compositionally biased region" description="Polar residues" evidence="1">
    <location>
        <begin position="92"/>
        <end position="102"/>
    </location>
</feature>
<dbReference type="Proteomes" id="UP001178461">
    <property type="component" value="Chromosome Z"/>
</dbReference>
<evidence type="ECO:0000256" key="1">
    <source>
        <dbReference type="SAM" id="MobiDB-lite"/>
    </source>
</evidence>
<evidence type="ECO:0000313" key="3">
    <source>
        <dbReference type="Proteomes" id="UP001178461"/>
    </source>
</evidence>
<organism evidence="2 3">
    <name type="scientific">Podarcis lilfordi</name>
    <name type="common">Lilford's wall lizard</name>
    <dbReference type="NCBI Taxonomy" id="74358"/>
    <lineage>
        <taxon>Eukaryota</taxon>
        <taxon>Metazoa</taxon>
        <taxon>Chordata</taxon>
        <taxon>Craniata</taxon>
        <taxon>Vertebrata</taxon>
        <taxon>Euteleostomi</taxon>
        <taxon>Lepidosauria</taxon>
        <taxon>Squamata</taxon>
        <taxon>Bifurcata</taxon>
        <taxon>Unidentata</taxon>
        <taxon>Episquamata</taxon>
        <taxon>Laterata</taxon>
        <taxon>Lacertibaenia</taxon>
        <taxon>Lacertidae</taxon>
        <taxon>Podarcis</taxon>
    </lineage>
</organism>